<comment type="caution">
    <text evidence="3">The sequence shown here is derived from an EMBL/GenBank/DDBJ whole genome shotgun (WGS) entry which is preliminary data.</text>
</comment>
<organism evidence="3 4">
    <name type="scientific">Botrytis byssoidea</name>
    <dbReference type="NCBI Taxonomy" id="139641"/>
    <lineage>
        <taxon>Eukaryota</taxon>
        <taxon>Fungi</taxon>
        <taxon>Dikarya</taxon>
        <taxon>Ascomycota</taxon>
        <taxon>Pezizomycotina</taxon>
        <taxon>Leotiomycetes</taxon>
        <taxon>Helotiales</taxon>
        <taxon>Sclerotiniaceae</taxon>
        <taxon>Botrytis</taxon>
    </lineage>
</organism>
<dbReference type="Pfam" id="PF24864">
    <property type="entry name" value="DUF7730"/>
    <property type="match status" value="1"/>
</dbReference>
<dbReference type="GeneID" id="62155514"/>
<dbReference type="Proteomes" id="UP000710849">
    <property type="component" value="Unassembled WGS sequence"/>
</dbReference>
<dbReference type="RefSeq" id="XP_038726741.1">
    <property type="nucleotide sequence ID" value="XM_038882441.1"/>
</dbReference>
<reference evidence="3 4" key="1">
    <citation type="journal article" date="2020" name="Genome Biol. Evol.">
        <title>Comparative genomics of Sclerotiniaceae.</title>
        <authorList>
            <person name="Valero Jimenez C.A."/>
            <person name="Steentjes M."/>
            <person name="Scholten O.E."/>
            <person name="Van Kan J.A.L."/>
        </authorList>
    </citation>
    <scope>NUCLEOTIDE SEQUENCE [LARGE SCALE GENOMIC DNA]</scope>
    <source>
        <strain evidence="3 4">MUCL 94</strain>
    </source>
</reference>
<sequence>MPSLRRSKPQKCPLLAIPREIRDEIHRYVQLGQRIDKPRVSSSGYLKPDDNAIWPNAYQLLEETGYREEKDPRAVFRPDAEDILILARTCEQLYKESNQIFYGENTFSFAGTWSLYCYLYMIGEEKRLCIRHIYFQFSGIQRVDAFTLLGECKSLRTLRIGVGQGTMSGSKQPKLNLMTARGLSTLRKIRGMENLVVDVVEMDQPSRSTYSFPYTESLDVPSESPYFNPEKIQEFARVLTEEMNWKRETPEQNKIQDVPLKEEEILQSKPKSKNSKPAVVSNTRTLRSGKIQKLTSTPKRKVAKKAKTSGKGNQTYPVGFSGMEWLVVGGGT</sequence>
<feature type="region of interest" description="Disordered" evidence="1">
    <location>
        <begin position="265"/>
        <end position="315"/>
    </location>
</feature>
<evidence type="ECO:0000313" key="3">
    <source>
        <dbReference type="EMBL" id="KAF7918156.1"/>
    </source>
</evidence>
<feature type="compositionally biased region" description="Basic residues" evidence="1">
    <location>
        <begin position="298"/>
        <end position="308"/>
    </location>
</feature>
<evidence type="ECO:0000313" key="4">
    <source>
        <dbReference type="Proteomes" id="UP000710849"/>
    </source>
</evidence>
<dbReference type="AlphaFoldDB" id="A0A9P5HRX2"/>
<proteinExistence type="predicted"/>
<evidence type="ECO:0000259" key="2">
    <source>
        <dbReference type="Pfam" id="PF24864"/>
    </source>
</evidence>
<accession>A0A9P5HRX2</accession>
<dbReference type="InterPro" id="IPR056632">
    <property type="entry name" value="DUF7730"/>
</dbReference>
<keyword evidence="4" id="KW-1185">Reference proteome</keyword>
<dbReference type="EMBL" id="RCSW01000044">
    <property type="protein sequence ID" value="KAF7918156.1"/>
    <property type="molecule type" value="Genomic_DNA"/>
</dbReference>
<dbReference type="PANTHER" id="PTHR38790">
    <property type="entry name" value="2EXR DOMAIN-CONTAINING PROTEIN-RELATED"/>
    <property type="match status" value="1"/>
</dbReference>
<name>A0A9P5HRX2_9HELO</name>
<feature type="domain" description="DUF7730" evidence="2">
    <location>
        <begin position="11"/>
        <end position="138"/>
    </location>
</feature>
<evidence type="ECO:0000256" key="1">
    <source>
        <dbReference type="SAM" id="MobiDB-lite"/>
    </source>
</evidence>
<protein>
    <recommendedName>
        <fullName evidence="2">DUF7730 domain-containing protein</fullName>
    </recommendedName>
</protein>
<gene>
    <name evidence="3" type="ORF">EAE97_011927</name>
</gene>